<comment type="similarity">
    <text evidence="1 3">Belongs to the glutamate synthase family.</text>
</comment>
<feature type="region of interest" description="Disordered" evidence="4">
    <location>
        <begin position="107"/>
        <end position="128"/>
    </location>
</feature>
<evidence type="ECO:0000313" key="7">
    <source>
        <dbReference type="Proteomes" id="UP000094501"/>
    </source>
</evidence>
<evidence type="ECO:0000256" key="4">
    <source>
        <dbReference type="SAM" id="MobiDB-lite"/>
    </source>
</evidence>
<protein>
    <submittedName>
        <fullName evidence="6">Glutamate synthase</fullName>
    </submittedName>
</protein>
<feature type="domain" description="Glutamate synthase" evidence="5">
    <location>
        <begin position="78"/>
        <end position="331"/>
    </location>
</feature>
<dbReference type="InterPro" id="IPR024188">
    <property type="entry name" value="GltB"/>
</dbReference>
<reference evidence="6 7" key="1">
    <citation type="journal article" date="2016" name="Environ. Microbiol.">
        <title>New Methyloceanibacter diversity from North Sea sediments includes methanotroph containing solely the soluble methane monooxygenase.</title>
        <authorList>
            <person name="Vekeman B."/>
            <person name="Kerckhof F.M."/>
            <person name="Cremers G."/>
            <person name="de Vos P."/>
            <person name="Vandamme P."/>
            <person name="Boon N."/>
            <person name="Op den Camp H.J."/>
            <person name="Heylen K."/>
        </authorList>
    </citation>
    <scope>NUCLEOTIDE SEQUENCE [LARGE SCALE GENOMIC DNA]</scope>
    <source>
        <strain evidence="6 7">R-67174</strain>
    </source>
</reference>
<evidence type="ECO:0000313" key="6">
    <source>
        <dbReference type="EMBL" id="ODR99981.1"/>
    </source>
</evidence>
<evidence type="ECO:0000256" key="1">
    <source>
        <dbReference type="ARBA" id="ARBA00009716"/>
    </source>
</evidence>
<dbReference type="PANTHER" id="PTHR43819:SF1">
    <property type="entry name" value="ARCHAEAL-TYPE GLUTAMATE SYNTHASE [NADPH]"/>
    <property type="match status" value="1"/>
</dbReference>
<dbReference type="InterPro" id="IPR002932">
    <property type="entry name" value="Glu_synthdom"/>
</dbReference>
<evidence type="ECO:0000256" key="3">
    <source>
        <dbReference type="PIRNR" id="PIRNR006429"/>
    </source>
</evidence>
<proteinExistence type="inferred from homology"/>
<dbReference type="Gene3D" id="3.20.20.70">
    <property type="entry name" value="Aldolase class I"/>
    <property type="match status" value="1"/>
</dbReference>
<evidence type="ECO:0000256" key="2">
    <source>
        <dbReference type="ARBA" id="ARBA00023002"/>
    </source>
</evidence>
<dbReference type="CDD" id="cd02808">
    <property type="entry name" value="GltS_FMN"/>
    <property type="match status" value="1"/>
</dbReference>
<name>A0A1E3W398_9HYPH</name>
<dbReference type="Pfam" id="PF01645">
    <property type="entry name" value="Glu_synthase"/>
    <property type="match status" value="2"/>
</dbReference>
<dbReference type="SMART" id="SM01240">
    <property type="entry name" value="IMPDH"/>
    <property type="match status" value="1"/>
</dbReference>
<comment type="caution">
    <text evidence="6">The sequence shown here is derived from an EMBL/GenBank/DDBJ whole genome shotgun (WGS) entry which is preliminary data.</text>
</comment>
<dbReference type="PIRSF" id="PIRSF006429">
    <property type="entry name" value="GOGAT_lg_2"/>
    <property type="match status" value="1"/>
</dbReference>
<gene>
    <name evidence="6" type="ORF">AUC68_02430</name>
</gene>
<dbReference type="GO" id="GO:0015930">
    <property type="term" value="F:glutamate synthase activity"/>
    <property type="evidence" value="ECO:0007669"/>
    <property type="project" value="InterPro"/>
</dbReference>
<dbReference type="GO" id="GO:0006537">
    <property type="term" value="P:glutamate biosynthetic process"/>
    <property type="evidence" value="ECO:0007669"/>
    <property type="project" value="InterPro"/>
</dbReference>
<dbReference type="Proteomes" id="UP000094501">
    <property type="component" value="Unassembled WGS sequence"/>
</dbReference>
<dbReference type="STRING" id="1774968.AUC68_02430"/>
<dbReference type="OrthoDB" id="9795032at2"/>
<dbReference type="InterPro" id="IPR013785">
    <property type="entry name" value="Aldolase_TIM"/>
</dbReference>
<dbReference type="RefSeq" id="WP_069436823.1">
    <property type="nucleotide sequence ID" value="NZ_LPWG01000010.1"/>
</dbReference>
<dbReference type="AlphaFoldDB" id="A0A1E3W398"/>
<dbReference type="PIRSF" id="PIRSF500061">
    <property type="entry name" value="GOGAT_lg2_archl"/>
    <property type="match status" value="1"/>
</dbReference>
<feature type="domain" description="Glutamate synthase" evidence="5">
    <location>
        <begin position="355"/>
        <end position="403"/>
    </location>
</feature>
<keyword evidence="7" id="KW-1185">Reference proteome</keyword>
<keyword evidence="2" id="KW-0560">Oxidoreductase</keyword>
<dbReference type="EMBL" id="LPWG01000010">
    <property type="protein sequence ID" value="ODR99981.1"/>
    <property type="molecule type" value="Genomic_DNA"/>
</dbReference>
<organism evidence="6 7">
    <name type="scientific">Methyloceanibacter methanicus</name>
    <dbReference type="NCBI Taxonomy" id="1774968"/>
    <lineage>
        <taxon>Bacteria</taxon>
        <taxon>Pseudomonadati</taxon>
        <taxon>Pseudomonadota</taxon>
        <taxon>Alphaproteobacteria</taxon>
        <taxon>Hyphomicrobiales</taxon>
        <taxon>Hyphomicrobiaceae</taxon>
        <taxon>Methyloceanibacter</taxon>
    </lineage>
</organism>
<dbReference type="PANTHER" id="PTHR43819">
    <property type="entry name" value="ARCHAEAL-TYPE GLUTAMATE SYNTHASE [NADPH]"/>
    <property type="match status" value="1"/>
</dbReference>
<accession>A0A1E3W398</accession>
<evidence type="ECO:0000259" key="5">
    <source>
        <dbReference type="Pfam" id="PF01645"/>
    </source>
</evidence>
<dbReference type="SUPFAM" id="SSF51395">
    <property type="entry name" value="FMN-linked oxidoreductases"/>
    <property type="match status" value="1"/>
</dbReference>
<dbReference type="InterPro" id="IPR043578">
    <property type="entry name" value="GltB_archl_type"/>
</dbReference>
<sequence length="441" mass="46941">MDATPITTPRKSATFDDYTLSEIRRAAATGIYDIRGGGAKRKLPNFDDLLFLGASMSRYPLEGYREKCETDVWLGTRFAENPIHLKIPVTIAGMSFGSLSAQAKESLGRGASKMGTSTTTGDGGMTEEERGHSSILVYQLLPSRYGMNPDDLRRADAIEVSLVKARSPAGGGMLLGQKISDRVAQMRTLPKGIDQRSACRHPDWTGPDDLEIKIEELREITDWKKPIYIKVGASRPYYDTALAVKAGADVVVLDGMQGGTAATQEVFIEHIGLPLLGAIRPAVQALQDLGMHRKVQLIVSGGIRTGADVAKALALGADAVSVGTAALVAIGDNDPALEEEYQRLGTTAGAYDDWHEGKCPAGISTQTPELAARLDPALGGRRLANYLAVLTLEAQTIARACGKSHVHNLEPEDLVALSVEAAAMAQVPLAGTKWIPGVTGA</sequence>